<dbReference type="Gene3D" id="3.30.70.1290">
    <property type="entry name" value="Transposase IS200-like"/>
    <property type="match status" value="1"/>
</dbReference>
<dbReference type="GO" id="GO:0004803">
    <property type="term" value="F:transposase activity"/>
    <property type="evidence" value="ECO:0007669"/>
    <property type="project" value="InterPro"/>
</dbReference>
<dbReference type="InterPro" id="IPR036515">
    <property type="entry name" value="Transposase_17_sf"/>
</dbReference>
<reference evidence="1 2" key="1">
    <citation type="submission" date="2017-04" db="EMBL/GenBank/DDBJ databases">
        <authorList>
            <person name="Afonso C.L."/>
            <person name="Miller P.J."/>
            <person name="Scott M.A."/>
            <person name="Spackman E."/>
            <person name="Goraichik I."/>
            <person name="Dimitrov K.M."/>
            <person name="Suarez D.L."/>
            <person name="Swayne D.E."/>
        </authorList>
    </citation>
    <scope>NUCLEOTIDE SEQUENCE [LARGE SCALE GENOMIC DNA]</scope>
    <source>
        <strain evidence="1 2">DSM 13146</strain>
    </source>
</reference>
<dbReference type="InterPro" id="IPR052715">
    <property type="entry name" value="RAYT_transposase"/>
</dbReference>
<dbReference type="GO" id="GO:0006313">
    <property type="term" value="P:DNA transposition"/>
    <property type="evidence" value="ECO:0007669"/>
    <property type="project" value="InterPro"/>
</dbReference>
<dbReference type="EMBL" id="FWXF01000011">
    <property type="protein sequence ID" value="SMC25047.1"/>
    <property type="molecule type" value="Genomic_DNA"/>
</dbReference>
<evidence type="ECO:0000313" key="2">
    <source>
        <dbReference type="Proteomes" id="UP000192783"/>
    </source>
</evidence>
<dbReference type="SUPFAM" id="SSF143422">
    <property type="entry name" value="Transposase IS200-like"/>
    <property type="match status" value="1"/>
</dbReference>
<dbReference type="GO" id="GO:0043565">
    <property type="term" value="F:sequence-specific DNA binding"/>
    <property type="evidence" value="ECO:0007669"/>
    <property type="project" value="TreeGrafter"/>
</dbReference>
<name>A0A1W1XMJ9_9BACT</name>
<feature type="non-terminal residue" evidence="1">
    <location>
        <position position="121"/>
    </location>
</feature>
<proteinExistence type="predicted"/>
<sequence>MKYDPTPHHRRSIRLKGHNDSQAGAYFVTIVTQDRACLFGRIVDGEMRLNAYGKIVRAEWFKTAQVRPYVVLHEDEFVVMPNHIHGIIWIVDDVGARRRRAPTVEQFGKPVPGSIPTIIRA</sequence>
<gene>
    <name evidence="1" type="ORF">SAMN02746041_02200</name>
</gene>
<protein>
    <recommendedName>
        <fullName evidence="3">Transposase</fullName>
    </recommendedName>
</protein>
<dbReference type="PANTHER" id="PTHR36966">
    <property type="entry name" value="REP-ASSOCIATED TYROSINE TRANSPOSASE"/>
    <property type="match status" value="1"/>
</dbReference>
<dbReference type="STRING" id="1121390.SAMN02746041_02200"/>
<accession>A0A1W1XMJ9</accession>
<organism evidence="1 2">
    <name type="scientific">Desulfacinum hydrothermale DSM 13146</name>
    <dbReference type="NCBI Taxonomy" id="1121390"/>
    <lineage>
        <taxon>Bacteria</taxon>
        <taxon>Pseudomonadati</taxon>
        <taxon>Thermodesulfobacteriota</taxon>
        <taxon>Syntrophobacteria</taxon>
        <taxon>Syntrophobacterales</taxon>
        <taxon>Syntrophobacteraceae</taxon>
        <taxon>Desulfacinum</taxon>
    </lineage>
</organism>
<evidence type="ECO:0008006" key="3">
    <source>
        <dbReference type="Google" id="ProtNLM"/>
    </source>
</evidence>
<keyword evidence="2" id="KW-1185">Reference proteome</keyword>
<dbReference type="Proteomes" id="UP000192783">
    <property type="component" value="Unassembled WGS sequence"/>
</dbReference>
<dbReference type="PANTHER" id="PTHR36966:SF1">
    <property type="entry name" value="REP-ASSOCIATED TYROSINE TRANSPOSASE"/>
    <property type="match status" value="1"/>
</dbReference>
<evidence type="ECO:0000313" key="1">
    <source>
        <dbReference type="EMBL" id="SMC25047.1"/>
    </source>
</evidence>
<dbReference type="AlphaFoldDB" id="A0A1W1XMJ9"/>